<gene>
    <name evidence="2" type="ORF">R3P38DRAFT_2773738</name>
</gene>
<dbReference type="Proteomes" id="UP001362999">
    <property type="component" value="Unassembled WGS sequence"/>
</dbReference>
<dbReference type="InterPro" id="IPR001810">
    <property type="entry name" value="F-box_dom"/>
</dbReference>
<feature type="domain" description="F-box" evidence="1">
    <location>
        <begin position="51"/>
        <end position="107"/>
    </location>
</feature>
<dbReference type="SUPFAM" id="SSF52047">
    <property type="entry name" value="RNI-like"/>
    <property type="match status" value="1"/>
</dbReference>
<evidence type="ECO:0000313" key="2">
    <source>
        <dbReference type="EMBL" id="KAK7033321.1"/>
    </source>
</evidence>
<dbReference type="AlphaFoldDB" id="A0AAW0C3X9"/>
<evidence type="ECO:0000313" key="3">
    <source>
        <dbReference type="Proteomes" id="UP001362999"/>
    </source>
</evidence>
<accession>A0AAW0C3X9</accession>
<dbReference type="PROSITE" id="PS50181">
    <property type="entry name" value="FBOX"/>
    <property type="match status" value="1"/>
</dbReference>
<comment type="caution">
    <text evidence="2">The sequence shown here is derived from an EMBL/GenBank/DDBJ whole genome shotgun (WGS) entry which is preliminary data.</text>
</comment>
<keyword evidence="3" id="KW-1185">Reference proteome</keyword>
<dbReference type="Gene3D" id="3.80.10.10">
    <property type="entry name" value="Ribonuclease Inhibitor"/>
    <property type="match status" value="1"/>
</dbReference>
<organism evidence="2 3">
    <name type="scientific">Favolaschia claudopus</name>
    <dbReference type="NCBI Taxonomy" id="2862362"/>
    <lineage>
        <taxon>Eukaryota</taxon>
        <taxon>Fungi</taxon>
        <taxon>Dikarya</taxon>
        <taxon>Basidiomycota</taxon>
        <taxon>Agaricomycotina</taxon>
        <taxon>Agaricomycetes</taxon>
        <taxon>Agaricomycetidae</taxon>
        <taxon>Agaricales</taxon>
        <taxon>Marasmiineae</taxon>
        <taxon>Mycenaceae</taxon>
        <taxon>Favolaschia</taxon>
    </lineage>
</organism>
<protein>
    <recommendedName>
        <fullName evidence="1">F-box domain-containing protein</fullName>
    </recommendedName>
</protein>
<proteinExistence type="predicted"/>
<evidence type="ECO:0000259" key="1">
    <source>
        <dbReference type="PROSITE" id="PS50181"/>
    </source>
</evidence>
<reference evidence="2 3" key="1">
    <citation type="journal article" date="2024" name="J Genomics">
        <title>Draft genome sequencing and assembly of Favolaschia claudopus CIRM-BRFM 2984 isolated from oak limbs.</title>
        <authorList>
            <person name="Navarro D."/>
            <person name="Drula E."/>
            <person name="Chaduli D."/>
            <person name="Cazenave R."/>
            <person name="Ahrendt S."/>
            <person name="Wang J."/>
            <person name="Lipzen A."/>
            <person name="Daum C."/>
            <person name="Barry K."/>
            <person name="Grigoriev I.V."/>
            <person name="Favel A."/>
            <person name="Rosso M.N."/>
            <person name="Martin F."/>
        </authorList>
    </citation>
    <scope>NUCLEOTIDE SEQUENCE [LARGE SCALE GENOMIC DNA]</scope>
    <source>
        <strain evidence="2 3">CIRM-BRFM 2984</strain>
    </source>
</reference>
<sequence length="487" mass="54920">MSMEEPTRPSWNPIDRDVVALSVADWSSDCDPLLCEAYGSFVTSARRHKSPIHFNSLPVEIIRRVLLMVPDWILVFGYRWHRAICLLQTVCRHWATIIESNAIFYSVVYVDVAVSLSRIESYTAKSLGYSTCIILDFMHSGRRIPVPNGRLIAIMTRLLPHLSDLFSRCTHVYMRTHDPLVSRAMLRLLSTVPAPMLVHMQSVLSGSLNYNEDLSSGTGAPHVLPFNGSFPRLTHLQVRDYVHVNTPQLYANLTSLLLLTVGSETGPTLLEFLDILRSASRLRYLQLEGVRYMHTPVVHTAMPVVLPDLTRLHLTISGGSTCHWMLQWLSMPVLHTMCLRFGGHLNDFIANIPSFTKTVKNLSFTFNHHSVTGLSEVVKAFPLVERVDIRCNSILHTLSLHAVAVHWPGHWPHLRELWMGEVVADEVMLRILTGLTGQSDSSAVLLSPDIRYPEEPIVSYLCSRVYSIENGALVRARFDGEDIGLIF</sequence>
<name>A0AAW0C3X9_9AGAR</name>
<dbReference type="InterPro" id="IPR032675">
    <property type="entry name" value="LRR_dom_sf"/>
</dbReference>
<dbReference type="EMBL" id="JAWWNJ010000023">
    <property type="protein sequence ID" value="KAK7033321.1"/>
    <property type="molecule type" value="Genomic_DNA"/>
</dbReference>